<accession>A0A452Y4P4</accession>
<evidence type="ECO:0000313" key="1">
    <source>
        <dbReference type="EnsemblPlants" id="AET1Gv20290300.23"/>
    </source>
</evidence>
<sequence>IYKICGRIVWNVDHNPVHARSYQGIKFAKCYCVLHQ</sequence>
<dbReference type="AlphaFoldDB" id="A0A452Y4P4"/>
<reference evidence="1" key="4">
    <citation type="submission" date="2019-03" db="UniProtKB">
        <authorList>
            <consortium name="EnsemblPlants"/>
        </authorList>
    </citation>
    <scope>IDENTIFICATION</scope>
</reference>
<dbReference type="EnsemblPlants" id="AET1Gv20290300.23">
    <property type="protein sequence ID" value="AET1Gv20290300.23"/>
    <property type="gene ID" value="AET1Gv20290300"/>
</dbReference>
<dbReference type="Gramene" id="AET1Gv20290300.23">
    <property type="protein sequence ID" value="AET1Gv20290300.23"/>
    <property type="gene ID" value="AET1Gv20290300"/>
</dbReference>
<evidence type="ECO:0000313" key="2">
    <source>
        <dbReference type="Proteomes" id="UP000015105"/>
    </source>
</evidence>
<keyword evidence="2" id="KW-1185">Reference proteome</keyword>
<proteinExistence type="predicted"/>
<reference evidence="1" key="5">
    <citation type="journal article" date="2021" name="G3 (Bethesda)">
        <title>Aegilops tauschii genome assembly Aet v5.0 features greater sequence contiguity and improved annotation.</title>
        <authorList>
            <person name="Wang L."/>
            <person name="Zhu T."/>
            <person name="Rodriguez J.C."/>
            <person name="Deal K.R."/>
            <person name="Dubcovsky J."/>
            <person name="McGuire P.E."/>
            <person name="Lux T."/>
            <person name="Spannagl M."/>
            <person name="Mayer K.F.X."/>
            <person name="Baldrich P."/>
            <person name="Meyers B.C."/>
            <person name="Huo N."/>
            <person name="Gu Y.Q."/>
            <person name="Zhou H."/>
            <person name="Devos K.M."/>
            <person name="Bennetzen J.L."/>
            <person name="Unver T."/>
            <person name="Budak H."/>
            <person name="Gulick P.J."/>
            <person name="Galiba G."/>
            <person name="Kalapos B."/>
            <person name="Nelson D.R."/>
            <person name="Li P."/>
            <person name="You F.M."/>
            <person name="Luo M.C."/>
            <person name="Dvorak J."/>
        </authorList>
    </citation>
    <scope>NUCLEOTIDE SEQUENCE [LARGE SCALE GENOMIC DNA]</scope>
    <source>
        <strain evidence="1">cv. AL8/78</strain>
    </source>
</reference>
<protein>
    <submittedName>
        <fullName evidence="1">Uncharacterized protein</fullName>
    </submittedName>
</protein>
<dbReference type="Proteomes" id="UP000015105">
    <property type="component" value="Chromosome 1D"/>
</dbReference>
<reference evidence="2" key="2">
    <citation type="journal article" date="2017" name="Nat. Plants">
        <title>The Aegilops tauschii genome reveals multiple impacts of transposons.</title>
        <authorList>
            <person name="Zhao G."/>
            <person name="Zou C."/>
            <person name="Li K."/>
            <person name="Wang K."/>
            <person name="Li T."/>
            <person name="Gao L."/>
            <person name="Zhang X."/>
            <person name="Wang H."/>
            <person name="Yang Z."/>
            <person name="Liu X."/>
            <person name="Jiang W."/>
            <person name="Mao L."/>
            <person name="Kong X."/>
            <person name="Jiao Y."/>
            <person name="Jia J."/>
        </authorList>
    </citation>
    <scope>NUCLEOTIDE SEQUENCE [LARGE SCALE GENOMIC DNA]</scope>
    <source>
        <strain evidence="2">cv. AL8/78</strain>
    </source>
</reference>
<organism evidence="1 2">
    <name type="scientific">Aegilops tauschii subsp. strangulata</name>
    <name type="common">Goatgrass</name>
    <dbReference type="NCBI Taxonomy" id="200361"/>
    <lineage>
        <taxon>Eukaryota</taxon>
        <taxon>Viridiplantae</taxon>
        <taxon>Streptophyta</taxon>
        <taxon>Embryophyta</taxon>
        <taxon>Tracheophyta</taxon>
        <taxon>Spermatophyta</taxon>
        <taxon>Magnoliopsida</taxon>
        <taxon>Liliopsida</taxon>
        <taxon>Poales</taxon>
        <taxon>Poaceae</taxon>
        <taxon>BOP clade</taxon>
        <taxon>Pooideae</taxon>
        <taxon>Triticodae</taxon>
        <taxon>Triticeae</taxon>
        <taxon>Triticinae</taxon>
        <taxon>Aegilops</taxon>
    </lineage>
</organism>
<reference evidence="1" key="3">
    <citation type="journal article" date="2017" name="Nature">
        <title>Genome sequence of the progenitor of the wheat D genome Aegilops tauschii.</title>
        <authorList>
            <person name="Luo M.C."/>
            <person name="Gu Y.Q."/>
            <person name="Puiu D."/>
            <person name="Wang H."/>
            <person name="Twardziok S.O."/>
            <person name="Deal K.R."/>
            <person name="Huo N."/>
            <person name="Zhu T."/>
            <person name="Wang L."/>
            <person name="Wang Y."/>
            <person name="McGuire P.E."/>
            <person name="Liu S."/>
            <person name="Long H."/>
            <person name="Ramasamy R.K."/>
            <person name="Rodriguez J.C."/>
            <person name="Van S.L."/>
            <person name="Yuan L."/>
            <person name="Wang Z."/>
            <person name="Xia Z."/>
            <person name="Xiao L."/>
            <person name="Anderson O.D."/>
            <person name="Ouyang S."/>
            <person name="Liang Y."/>
            <person name="Zimin A.V."/>
            <person name="Pertea G."/>
            <person name="Qi P."/>
            <person name="Bennetzen J.L."/>
            <person name="Dai X."/>
            <person name="Dawson M.W."/>
            <person name="Muller H.G."/>
            <person name="Kugler K."/>
            <person name="Rivarola-Duarte L."/>
            <person name="Spannagl M."/>
            <person name="Mayer K.F.X."/>
            <person name="Lu F.H."/>
            <person name="Bevan M.W."/>
            <person name="Leroy P."/>
            <person name="Li P."/>
            <person name="You F.M."/>
            <person name="Sun Q."/>
            <person name="Liu Z."/>
            <person name="Lyons E."/>
            <person name="Wicker T."/>
            <person name="Salzberg S.L."/>
            <person name="Devos K.M."/>
            <person name="Dvorak J."/>
        </authorList>
    </citation>
    <scope>NUCLEOTIDE SEQUENCE [LARGE SCALE GENOMIC DNA]</scope>
    <source>
        <strain evidence="1">cv. AL8/78</strain>
    </source>
</reference>
<reference evidence="2" key="1">
    <citation type="journal article" date="2014" name="Science">
        <title>Ancient hybridizations among the ancestral genomes of bread wheat.</title>
        <authorList>
            <consortium name="International Wheat Genome Sequencing Consortium,"/>
            <person name="Marcussen T."/>
            <person name="Sandve S.R."/>
            <person name="Heier L."/>
            <person name="Spannagl M."/>
            <person name="Pfeifer M."/>
            <person name="Jakobsen K.S."/>
            <person name="Wulff B.B."/>
            <person name="Steuernagel B."/>
            <person name="Mayer K.F."/>
            <person name="Olsen O.A."/>
        </authorList>
    </citation>
    <scope>NUCLEOTIDE SEQUENCE [LARGE SCALE GENOMIC DNA]</scope>
    <source>
        <strain evidence="2">cv. AL8/78</strain>
    </source>
</reference>
<name>A0A452Y4P4_AEGTS</name>